<keyword evidence="4 7" id="KW-0378">Hydrolase</keyword>
<dbReference type="GO" id="GO:0005975">
    <property type="term" value="P:carbohydrate metabolic process"/>
    <property type="evidence" value="ECO:0007669"/>
    <property type="project" value="InterPro"/>
</dbReference>
<dbReference type="OrthoDB" id="9786661at2"/>
<organism evidence="7 8">
    <name type="scientific">Falsigemmobacter intermedius</name>
    <dbReference type="NCBI Taxonomy" id="1553448"/>
    <lineage>
        <taxon>Bacteria</taxon>
        <taxon>Pseudomonadati</taxon>
        <taxon>Pseudomonadota</taxon>
        <taxon>Alphaproteobacteria</taxon>
        <taxon>Rhodobacterales</taxon>
        <taxon>Paracoccaceae</taxon>
        <taxon>Falsigemmobacter</taxon>
    </lineage>
</organism>
<evidence type="ECO:0000256" key="3">
    <source>
        <dbReference type="ARBA" id="ARBA00012663"/>
    </source>
</evidence>
<gene>
    <name evidence="7" type="ORF">EP867_19100</name>
</gene>
<evidence type="ECO:0000256" key="1">
    <source>
        <dbReference type="ARBA" id="ARBA00001231"/>
    </source>
</evidence>
<dbReference type="GO" id="GO:0009254">
    <property type="term" value="P:peptidoglycan turnover"/>
    <property type="evidence" value="ECO:0007669"/>
    <property type="project" value="TreeGrafter"/>
</dbReference>
<dbReference type="Gene3D" id="3.20.20.300">
    <property type="entry name" value="Glycoside hydrolase, family 3, N-terminal domain"/>
    <property type="match status" value="1"/>
</dbReference>
<sequence length="328" mass="36100">MVVGYRGRAAGDGDVDLICHMLERRQIGGVLLLRRNISSPDQLSRLSRALRDAAGDLPPIIAIDQEGGRVSRVGPENGFLQWHSAAALARKALSAAELQAYWAERAWELSAAGVNVNFAPVVDLNVNTASPVIGRLGRAFARDPESVILHARAFVEAHRQAGVRTTLKHFPGHGSAATDSHIDTADVTLTWRENELIPYQAIARAGLAEGVMVGHLLHHGFSDTPWLPTSLSVSATRWLRNNMGPQIPTFTDDLQMTAVEALMPLETAVLTAMRAEHSFIVWSNYRRTDRLEHTAEVLRAVETKLNAEDYTLLLRQLALSADYRNTLR</sequence>
<evidence type="ECO:0000256" key="2">
    <source>
        <dbReference type="ARBA" id="ARBA00005336"/>
    </source>
</evidence>
<protein>
    <recommendedName>
        <fullName evidence="3">beta-N-acetylhexosaminidase</fullName>
        <ecNumber evidence="3">3.2.1.52</ecNumber>
    </recommendedName>
</protein>
<evidence type="ECO:0000259" key="6">
    <source>
        <dbReference type="Pfam" id="PF00933"/>
    </source>
</evidence>
<dbReference type="AlphaFoldDB" id="A0A3S4XEK3"/>
<evidence type="ECO:0000256" key="5">
    <source>
        <dbReference type="ARBA" id="ARBA00023295"/>
    </source>
</evidence>
<dbReference type="EC" id="3.2.1.52" evidence="3"/>
<name>A0A3S4XEK3_9RHOB</name>
<dbReference type="Pfam" id="PF00933">
    <property type="entry name" value="Glyco_hydro_3"/>
    <property type="match status" value="1"/>
</dbReference>
<comment type="catalytic activity">
    <reaction evidence="1">
        <text>Hydrolysis of terminal non-reducing N-acetyl-D-hexosamine residues in N-acetyl-beta-D-hexosaminides.</text>
        <dbReference type="EC" id="3.2.1.52"/>
    </reaction>
</comment>
<dbReference type="PANTHER" id="PTHR30480">
    <property type="entry name" value="BETA-HEXOSAMINIDASE-RELATED"/>
    <property type="match status" value="1"/>
</dbReference>
<keyword evidence="8" id="KW-1185">Reference proteome</keyword>
<dbReference type="InterPro" id="IPR001764">
    <property type="entry name" value="Glyco_hydro_3_N"/>
</dbReference>
<evidence type="ECO:0000256" key="4">
    <source>
        <dbReference type="ARBA" id="ARBA00022801"/>
    </source>
</evidence>
<dbReference type="InterPro" id="IPR036962">
    <property type="entry name" value="Glyco_hydro_3_N_sf"/>
</dbReference>
<evidence type="ECO:0000313" key="7">
    <source>
        <dbReference type="EMBL" id="RWY34926.1"/>
    </source>
</evidence>
<dbReference type="GO" id="GO:0004563">
    <property type="term" value="F:beta-N-acetylhexosaminidase activity"/>
    <property type="evidence" value="ECO:0007669"/>
    <property type="project" value="UniProtKB-EC"/>
</dbReference>
<dbReference type="InterPro" id="IPR050226">
    <property type="entry name" value="NagZ_Beta-hexosaminidase"/>
</dbReference>
<evidence type="ECO:0000313" key="8">
    <source>
        <dbReference type="Proteomes" id="UP000287168"/>
    </source>
</evidence>
<accession>A0A3S4XEK3</accession>
<dbReference type="Proteomes" id="UP000287168">
    <property type="component" value="Unassembled WGS sequence"/>
</dbReference>
<feature type="domain" description="Glycoside hydrolase family 3 N-terminal" evidence="6">
    <location>
        <begin position="20"/>
        <end position="303"/>
    </location>
</feature>
<keyword evidence="5" id="KW-0326">Glycosidase</keyword>
<dbReference type="SUPFAM" id="SSF51445">
    <property type="entry name" value="(Trans)glycosidases"/>
    <property type="match status" value="1"/>
</dbReference>
<comment type="caution">
    <text evidence="7">The sequence shown here is derived from an EMBL/GenBank/DDBJ whole genome shotgun (WGS) entry which is preliminary data.</text>
</comment>
<dbReference type="RefSeq" id="WP_128491025.1">
    <property type="nucleotide sequence ID" value="NZ_JBHLXB010000113.1"/>
</dbReference>
<proteinExistence type="inferred from homology"/>
<dbReference type="PANTHER" id="PTHR30480:SF13">
    <property type="entry name" value="BETA-HEXOSAMINIDASE"/>
    <property type="match status" value="1"/>
</dbReference>
<dbReference type="InterPro" id="IPR017853">
    <property type="entry name" value="GH"/>
</dbReference>
<reference evidence="7 8" key="1">
    <citation type="journal article" date="2015" name="Int. J. Syst. Evol. Microbiol.">
        <title>Gemmobacter intermedius sp. nov., isolated from a white stork (Ciconia ciconia).</title>
        <authorList>
            <person name="Kampfer P."/>
            <person name="Jerzak L."/>
            <person name="Wilharm G."/>
            <person name="Golke J."/>
            <person name="Busse H.J."/>
            <person name="Glaeser S.P."/>
        </authorList>
    </citation>
    <scope>NUCLEOTIDE SEQUENCE [LARGE SCALE GENOMIC DNA]</scope>
    <source>
        <strain evidence="7 8">119/4</strain>
    </source>
</reference>
<comment type="similarity">
    <text evidence="2">Belongs to the glycosyl hydrolase 3 family.</text>
</comment>
<dbReference type="EMBL" id="SBLC01000097">
    <property type="protein sequence ID" value="RWY34926.1"/>
    <property type="molecule type" value="Genomic_DNA"/>
</dbReference>